<accession>A0A507FNK7</accession>
<sequence length="835" mass="91421">MSVSVPVNTTTGTKDIPIIIEGHGPFEPGYGCNVAANSSVGIPLLSNPNATEEAMRCDPGWFCPRLNPIDPSTMPVYCPPSHECAMNRLLYTPCEAQGLYEPTICKPGYYCPVTTSMIICPPGSFCPTGSTVPIPCSLIFSNCPLGSATQQPFGFIILFGLLDLIVLSVLVLLRYCRGHLQFIPLRNKVLETSLARAIKSEEMQKSLRVIVEDYRESWGGGALHMNIAFKDLGVKLKSGKEILSGVSGEIRAGKMTAIMGPSGSGKTTLMNVLMGKLTKTSGDLEINGQHVDMKKLKKLVGYVPQDDVMLSDLTVRENILHSARVRLPNSWKKARIEEHVDHTLQALHLSNVLNTCIGDEHSRGISGGQRKRVNIGIELVAAPLALFLDEPTSGLDSTTSLEVSTILQSIAKLGLTITAVIHQPRVEIFKKFDSVILLIRGGRAAYVGPSEFAQNYFEALGFEFEDASNPADTLMDILAGTKLGGRYGLSVEDLALIWKESIRQNRVSLDERLNGKIPKHLFQVRHDILGTLHRTESENEGTFHAVIPAIIKERGASFFKQLMCCYSRSIVQQSREGRGFLLELIVATMAGSLIGVAISGKLREMVSGIYIGKYVVLSPAPLDVIAVCGFLMGVTIGLSGAPSAVKVFGEEKTVFWREAAAGHSSLAYYLAKNIATIFRQALTALHFTGCFLYFAKPNIDPLIMFLIVLLQFWGVYGIACIVSLIVRRENASILSVVICLVLSVLCGYGPTLTDASQHGYRFLNEISFNKWASEAFYSSCITVYRGVFDVDLMTRSWGYTLDRVGMDLVMCFLIGLGLRVLGYILLVGLHRDKQR</sequence>
<dbReference type="SUPFAM" id="SSF52540">
    <property type="entry name" value="P-loop containing nucleoside triphosphate hydrolases"/>
    <property type="match status" value="1"/>
</dbReference>
<keyword evidence="3 8" id="KW-0812">Transmembrane</keyword>
<proteinExistence type="predicted"/>
<comment type="caution">
    <text evidence="10">The sequence shown here is derived from an EMBL/GenBank/DDBJ whole genome shotgun (WGS) entry which is preliminary data.</text>
</comment>
<dbReference type="EMBL" id="QEAP01000030">
    <property type="protein sequence ID" value="TPX77048.1"/>
    <property type="molecule type" value="Genomic_DNA"/>
</dbReference>
<dbReference type="InterPro" id="IPR003439">
    <property type="entry name" value="ABC_transporter-like_ATP-bd"/>
</dbReference>
<dbReference type="GO" id="GO:0016020">
    <property type="term" value="C:membrane"/>
    <property type="evidence" value="ECO:0007669"/>
    <property type="project" value="UniProtKB-SubCell"/>
</dbReference>
<feature type="transmembrane region" description="Helical" evidence="8">
    <location>
        <begin position="702"/>
        <end position="725"/>
    </location>
</feature>
<dbReference type="PANTHER" id="PTHR48041">
    <property type="entry name" value="ABC TRANSPORTER G FAMILY MEMBER 28"/>
    <property type="match status" value="1"/>
</dbReference>
<reference evidence="10 11" key="1">
    <citation type="journal article" date="2019" name="Sci. Rep.">
        <title>Comparative genomics of chytrid fungi reveal insights into the obligate biotrophic and pathogenic lifestyle of Synchytrium endobioticum.</title>
        <authorList>
            <person name="van de Vossenberg B.T.L.H."/>
            <person name="Warris S."/>
            <person name="Nguyen H.D.T."/>
            <person name="van Gent-Pelzer M.P.E."/>
            <person name="Joly D.L."/>
            <person name="van de Geest H.C."/>
            <person name="Bonants P.J.M."/>
            <person name="Smith D.S."/>
            <person name="Levesque C.A."/>
            <person name="van der Lee T.A.J."/>
        </authorList>
    </citation>
    <scope>NUCLEOTIDE SEQUENCE [LARGE SCALE GENOMIC DNA]</scope>
    <source>
        <strain evidence="10 11">CBS 675.73</strain>
    </source>
</reference>
<evidence type="ECO:0000313" key="10">
    <source>
        <dbReference type="EMBL" id="TPX77048.1"/>
    </source>
</evidence>
<evidence type="ECO:0000313" key="11">
    <source>
        <dbReference type="Proteomes" id="UP000320333"/>
    </source>
</evidence>
<feature type="transmembrane region" description="Helical" evidence="8">
    <location>
        <begin position="580"/>
        <end position="600"/>
    </location>
</feature>
<evidence type="ECO:0000256" key="6">
    <source>
        <dbReference type="ARBA" id="ARBA00022989"/>
    </source>
</evidence>
<gene>
    <name evidence="10" type="ORF">CcCBS67573_g01697</name>
</gene>
<evidence type="ECO:0000256" key="8">
    <source>
        <dbReference type="SAM" id="Phobius"/>
    </source>
</evidence>
<feature type="transmembrane region" description="Helical" evidence="8">
    <location>
        <begin position="153"/>
        <end position="176"/>
    </location>
</feature>
<feature type="transmembrane region" description="Helical" evidence="8">
    <location>
        <begin position="731"/>
        <end position="750"/>
    </location>
</feature>
<dbReference type="InterPro" id="IPR003593">
    <property type="entry name" value="AAA+_ATPase"/>
</dbReference>
<dbReference type="AlphaFoldDB" id="A0A507FNK7"/>
<dbReference type="FunFam" id="3.40.50.300:FF:000367">
    <property type="entry name" value="ABC transporter G family member 24"/>
    <property type="match status" value="1"/>
</dbReference>
<dbReference type="GO" id="GO:0140359">
    <property type="term" value="F:ABC-type transporter activity"/>
    <property type="evidence" value="ECO:0007669"/>
    <property type="project" value="InterPro"/>
</dbReference>
<name>A0A507FNK7_9FUNG</name>
<dbReference type="InterPro" id="IPR027417">
    <property type="entry name" value="P-loop_NTPase"/>
</dbReference>
<dbReference type="Gene3D" id="3.40.50.300">
    <property type="entry name" value="P-loop containing nucleotide triphosphate hydrolases"/>
    <property type="match status" value="1"/>
</dbReference>
<evidence type="ECO:0000259" key="9">
    <source>
        <dbReference type="PROSITE" id="PS50893"/>
    </source>
</evidence>
<feature type="transmembrane region" description="Helical" evidence="8">
    <location>
        <begin position="808"/>
        <end position="829"/>
    </location>
</feature>
<keyword evidence="5" id="KW-0067">ATP-binding</keyword>
<dbReference type="PROSITE" id="PS50893">
    <property type="entry name" value="ABC_TRANSPORTER_2"/>
    <property type="match status" value="1"/>
</dbReference>
<dbReference type="GO" id="GO:0005524">
    <property type="term" value="F:ATP binding"/>
    <property type="evidence" value="ECO:0007669"/>
    <property type="project" value="UniProtKB-KW"/>
</dbReference>
<keyword evidence="2" id="KW-0813">Transport</keyword>
<organism evidence="10 11">
    <name type="scientific">Chytriomyces confervae</name>
    <dbReference type="NCBI Taxonomy" id="246404"/>
    <lineage>
        <taxon>Eukaryota</taxon>
        <taxon>Fungi</taxon>
        <taxon>Fungi incertae sedis</taxon>
        <taxon>Chytridiomycota</taxon>
        <taxon>Chytridiomycota incertae sedis</taxon>
        <taxon>Chytridiomycetes</taxon>
        <taxon>Chytridiales</taxon>
        <taxon>Chytriomycetaceae</taxon>
        <taxon>Chytriomyces</taxon>
    </lineage>
</organism>
<dbReference type="Proteomes" id="UP000320333">
    <property type="component" value="Unassembled WGS sequence"/>
</dbReference>
<feature type="domain" description="ABC transporter" evidence="9">
    <location>
        <begin position="227"/>
        <end position="465"/>
    </location>
</feature>
<dbReference type="PROSITE" id="PS00211">
    <property type="entry name" value="ABC_TRANSPORTER_1"/>
    <property type="match status" value="1"/>
</dbReference>
<dbReference type="PANTHER" id="PTHR48041:SF91">
    <property type="entry name" value="ABC TRANSPORTER G FAMILY MEMBER 28"/>
    <property type="match status" value="1"/>
</dbReference>
<dbReference type="InterPro" id="IPR017871">
    <property type="entry name" value="ABC_transporter-like_CS"/>
</dbReference>
<dbReference type="Pfam" id="PF00005">
    <property type="entry name" value="ABC_tran"/>
    <property type="match status" value="1"/>
</dbReference>
<keyword evidence="6 8" id="KW-1133">Transmembrane helix</keyword>
<dbReference type="InterPro" id="IPR043926">
    <property type="entry name" value="ABCG_dom"/>
</dbReference>
<evidence type="ECO:0000256" key="4">
    <source>
        <dbReference type="ARBA" id="ARBA00022741"/>
    </source>
</evidence>
<evidence type="ECO:0000256" key="3">
    <source>
        <dbReference type="ARBA" id="ARBA00022692"/>
    </source>
</evidence>
<protein>
    <recommendedName>
        <fullName evidence="9">ABC transporter domain-containing protein</fullName>
    </recommendedName>
</protein>
<keyword evidence="4" id="KW-0547">Nucleotide-binding</keyword>
<evidence type="ECO:0000256" key="2">
    <source>
        <dbReference type="ARBA" id="ARBA00022448"/>
    </source>
</evidence>
<dbReference type="Pfam" id="PF19055">
    <property type="entry name" value="ABC2_membrane_7"/>
    <property type="match status" value="1"/>
</dbReference>
<dbReference type="GO" id="GO:0016887">
    <property type="term" value="F:ATP hydrolysis activity"/>
    <property type="evidence" value="ECO:0007669"/>
    <property type="project" value="InterPro"/>
</dbReference>
<feature type="transmembrane region" description="Helical" evidence="8">
    <location>
        <begin position="620"/>
        <end position="642"/>
    </location>
</feature>
<evidence type="ECO:0000256" key="1">
    <source>
        <dbReference type="ARBA" id="ARBA00004141"/>
    </source>
</evidence>
<keyword evidence="11" id="KW-1185">Reference proteome</keyword>
<dbReference type="OrthoDB" id="66620at2759"/>
<dbReference type="CDD" id="cd03213">
    <property type="entry name" value="ABCG_EPDR"/>
    <property type="match status" value="1"/>
</dbReference>
<evidence type="ECO:0000256" key="5">
    <source>
        <dbReference type="ARBA" id="ARBA00022840"/>
    </source>
</evidence>
<dbReference type="SMART" id="SM00382">
    <property type="entry name" value="AAA"/>
    <property type="match status" value="1"/>
</dbReference>
<dbReference type="STRING" id="246404.A0A507FNK7"/>
<evidence type="ECO:0000256" key="7">
    <source>
        <dbReference type="ARBA" id="ARBA00023136"/>
    </source>
</evidence>
<keyword evidence="7 8" id="KW-0472">Membrane</keyword>
<comment type="subcellular location">
    <subcellularLocation>
        <location evidence="1">Membrane</location>
        <topology evidence="1">Multi-pass membrane protein</topology>
    </subcellularLocation>
</comment>
<dbReference type="InterPro" id="IPR050352">
    <property type="entry name" value="ABCG_transporters"/>
</dbReference>